<keyword evidence="1" id="KW-0812">Transmembrane</keyword>
<keyword evidence="1" id="KW-0472">Membrane</keyword>
<evidence type="ECO:0000313" key="3">
    <source>
        <dbReference type="Proteomes" id="UP000066480"/>
    </source>
</evidence>
<gene>
    <name evidence="2" type="ORF">VV02_07860</name>
</gene>
<dbReference type="EMBL" id="CP011112">
    <property type="protein sequence ID" value="AKU15792.1"/>
    <property type="molecule type" value="Genomic_DNA"/>
</dbReference>
<dbReference type="KEGG" id="lmoi:VV02_07860"/>
<dbReference type="AlphaFoldDB" id="A0A0K1JGF2"/>
<evidence type="ECO:0008006" key="4">
    <source>
        <dbReference type="Google" id="ProtNLM"/>
    </source>
</evidence>
<organism evidence="2 3">
    <name type="scientific">Luteipulveratus mongoliensis</name>
    <dbReference type="NCBI Taxonomy" id="571913"/>
    <lineage>
        <taxon>Bacteria</taxon>
        <taxon>Bacillati</taxon>
        <taxon>Actinomycetota</taxon>
        <taxon>Actinomycetes</taxon>
        <taxon>Micrococcales</taxon>
        <taxon>Dermacoccaceae</taxon>
        <taxon>Luteipulveratus</taxon>
    </lineage>
</organism>
<reference evidence="2 3" key="1">
    <citation type="submission" date="2015-03" db="EMBL/GenBank/DDBJ databases">
        <title>Luteipulveratus halotolerans sp. nov., a novel actinobacterium (Dermacoccaceae) from Sarawak, Malaysia.</title>
        <authorList>
            <person name="Juboi H."/>
            <person name="Basik A."/>
            <person name="Shamsul S.S."/>
            <person name="Arnold P."/>
            <person name="Schmitt E.K."/>
            <person name="Sanglier J.-J."/>
            <person name="Yeo T."/>
        </authorList>
    </citation>
    <scope>NUCLEOTIDE SEQUENCE [LARGE SCALE GENOMIC DNA]</scope>
    <source>
        <strain evidence="2 3">MN07-A0370</strain>
    </source>
</reference>
<keyword evidence="1" id="KW-1133">Transmembrane helix</keyword>
<evidence type="ECO:0000256" key="1">
    <source>
        <dbReference type="SAM" id="Phobius"/>
    </source>
</evidence>
<dbReference type="PROSITE" id="PS51257">
    <property type="entry name" value="PROKAR_LIPOPROTEIN"/>
    <property type="match status" value="1"/>
</dbReference>
<evidence type="ECO:0000313" key="2">
    <source>
        <dbReference type="EMBL" id="AKU15792.1"/>
    </source>
</evidence>
<dbReference type="Proteomes" id="UP000066480">
    <property type="component" value="Chromosome"/>
</dbReference>
<name>A0A0K1JGF2_9MICO</name>
<dbReference type="RefSeq" id="WP_052590865.1">
    <property type="nucleotide sequence ID" value="NZ_CP011112.1"/>
</dbReference>
<sequence>MKTRTLGIVLAIWSFGFAGVHMAWAAGCRGGPPDSYAPSSGRPWFLAYDILAGLLMHAATVAGLAGFALYSRARVGLAASTVMQKRRQSPVSA</sequence>
<accession>A0A0K1JGF2</accession>
<protein>
    <recommendedName>
        <fullName evidence="4">Lipoprotein</fullName>
    </recommendedName>
</protein>
<proteinExistence type="predicted"/>
<dbReference type="STRING" id="571913.VV02_07860"/>
<feature type="transmembrane region" description="Helical" evidence="1">
    <location>
        <begin position="45"/>
        <end position="70"/>
    </location>
</feature>
<keyword evidence="3" id="KW-1185">Reference proteome</keyword>
<dbReference type="OrthoDB" id="2881403at2"/>